<dbReference type="EC" id="2.7.11.1" evidence="1"/>
<evidence type="ECO:0000256" key="5">
    <source>
        <dbReference type="SAM" id="MobiDB-lite"/>
    </source>
</evidence>
<evidence type="ECO:0000256" key="2">
    <source>
        <dbReference type="ARBA" id="ARBA00022741"/>
    </source>
</evidence>
<reference evidence="7" key="5">
    <citation type="journal article" date="2021" name="G3 (Bethesda)">
        <title>Aegilops tauschii genome assembly Aet v5.0 features greater sequence contiguity and improved annotation.</title>
        <authorList>
            <person name="Wang L."/>
            <person name="Zhu T."/>
            <person name="Rodriguez J.C."/>
            <person name="Deal K.R."/>
            <person name="Dubcovsky J."/>
            <person name="McGuire P.E."/>
            <person name="Lux T."/>
            <person name="Spannagl M."/>
            <person name="Mayer K.F.X."/>
            <person name="Baldrich P."/>
            <person name="Meyers B.C."/>
            <person name="Huo N."/>
            <person name="Gu Y.Q."/>
            <person name="Zhou H."/>
            <person name="Devos K.M."/>
            <person name="Bennetzen J.L."/>
            <person name="Unver T."/>
            <person name="Budak H."/>
            <person name="Gulick P.J."/>
            <person name="Galiba G."/>
            <person name="Kalapos B."/>
            <person name="Nelson D.R."/>
            <person name="Li P."/>
            <person name="You F.M."/>
            <person name="Luo M.C."/>
            <person name="Dvorak J."/>
        </authorList>
    </citation>
    <scope>NUCLEOTIDE SEQUENCE [LARGE SCALE GENOMIC DNA]</scope>
    <source>
        <strain evidence="7">cv. AL8/78</strain>
    </source>
</reference>
<dbReference type="InterPro" id="IPR017441">
    <property type="entry name" value="Protein_kinase_ATP_BS"/>
</dbReference>
<dbReference type="Gramene" id="AET5Gv20912200.9">
    <property type="protein sequence ID" value="AET5Gv20912200.9"/>
    <property type="gene ID" value="AET5Gv20912200"/>
</dbReference>
<feature type="compositionally biased region" description="Low complexity" evidence="5">
    <location>
        <begin position="35"/>
        <end position="45"/>
    </location>
</feature>
<feature type="binding site" evidence="4">
    <location>
        <position position="119"/>
    </location>
    <ligand>
        <name>ATP</name>
        <dbReference type="ChEBI" id="CHEBI:30616"/>
    </ligand>
</feature>
<evidence type="ECO:0000256" key="3">
    <source>
        <dbReference type="ARBA" id="ARBA00022840"/>
    </source>
</evidence>
<evidence type="ECO:0000313" key="7">
    <source>
        <dbReference type="EnsemblPlants" id="AET5Gv20912200.9"/>
    </source>
</evidence>
<keyword evidence="8" id="KW-1185">Reference proteome</keyword>
<dbReference type="PROSITE" id="PS00107">
    <property type="entry name" value="PROTEIN_KINASE_ATP"/>
    <property type="match status" value="1"/>
</dbReference>
<evidence type="ECO:0000259" key="6">
    <source>
        <dbReference type="PROSITE" id="PS50011"/>
    </source>
</evidence>
<protein>
    <recommendedName>
        <fullName evidence="1">non-specific serine/threonine protein kinase</fullName>
        <ecNumber evidence="1">2.7.11.1</ecNumber>
    </recommendedName>
</protein>
<keyword evidence="2 4" id="KW-0547">Nucleotide-binding</keyword>
<dbReference type="SUPFAM" id="SSF56112">
    <property type="entry name" value="Protein kinase-like (PK-like)"/>
    <property type="match status" value="1"/>
</dbReference>
<name>A0A453LUN4_AEGTS</name>
<dbReference type="Pfam" id="PF00069">
    <property type="entry name" value="Pkinase"/>
    <property type="match status" value="1"/>
</dbReference>
<dbReference type="InterPro" id="IPR011009">
    <property type="entry name" value="Kinase-like_dom_sf"/>
</dbReference>
<dbReference type="GO" id="GO:0035556">
    <property type="term" value="P:intracellular signal transduction"/>
    <property type="evidence" value="ECO:0007669"/>
    <property type="project" value="TreeGrafter"/>
</dbReference>
<reference evidence="8" key="2">
    <citation type="journal article" date="2017" name="Nat. Plants">
        <title>The Aegilops tauschii genome reveals multiple impacts of transposons.</title>
        <authorList>
            <person name="Zhao G."/>
            <person name="Zou C."/>
            <person name="Li K."/>
            <person name="Wang K."/>
            <person name="Li T."/>
            <person name="Gao L."/>
            <person name="Zhang X."/>
            <person name="Wang H."/>
            <person name="Yang Z."/>
            <person name="Liu X."/>
            <person name="Jiang W."/>
            <person name="Mao L."/>
            <person name="Kong X."/>
            <person name="Jiao Y."/>
            <person name="Jia J."/>
        </authorList>
    </citation>
    <scope>NUCLEOTIDE SEQUENCE [LARGE SCALE GENOMIC DNA]</scope>
    <source>
        <strain evidence="8">cv. AL8/78</strain>
    </source>
</reference>
<proteinExistence type="predicted"/>
<dbReference type="GO" id="GO:0005524">
    <property type="term" value="F:ATP binding"/>
    <property type="evidence" value="ECO:0007669"/>
    <property type="project" value="UniProtKB-UniRule"/>
</dbReference>
<dbReference type="PANTHER" id="PTHR48012">
    <property type="entry name" value="STERILE20-LIKE KINASE, ISOFORM B-RELATED"/>
    <property type="match status" value="1"/>
</dbReference>
<organism evidence="7 8">
    <name type="scientific">Aegilops tauschii subsp. strangulata</name>
    <name type="common">Goatgrass</name>
    <dbReference type="NCBI Taxonomy" id="200361"/>
    <lineage>
        <taxon>Eukaryota</taxon>
        <taxon>Viridiplantae</taxon>
        <taxon>Streptophyta</taxon>
        <taxon>Embryophyta</taxon>
        <taxon>Tracheophyta</taxon>
        <taxon>Spermatophyta</taxon>
        <taxon>Magnoliopsida</taxon>
        <taxon>Liliopsida</taxon>
        <taxon>Poales</taxon>
        <taxon>Poaceae</taxon>
        <taxon>BOP clade</taxon>
        <taxon>Pooideae</taxon>
        <taxon>Triticodae</taxon>
        <taxon>Triticeae</taxon>
        <taxon>Triticinae</taxon>
        <taxon>Aegilops</taxon>
    </lineage>
</organism>
<evidence type="ECO:0000256" key="1">
    <source>
        <dbReference type="ARBA" id="ARBA00012513"/>
    </source>
</evidence>
<feature type="compositionally biased region" description="Polar residues" evidence="5">
    <location>
        <begin position="61"/>
        <end position="79"/>
    </location>
</feature>
<reference evidence="7" key="3">
    <citation type="journal article" date="2017" name="Nature">
        <title>Genome sequence of the progenitor of the wheat D genome Aegilops tauschii.</title>
        <authorList>
            <person name="Luo M.C."/>
            <person name="Gu Y.Q."/>
            <person name="Puiu D."/>
            <person name="Wang H."/>
            <person name="Twardziok S.O."/>
            <person name="Deal K.R."/>
            <person name="Huo N."/>
            <person name="Zhu T."/>
            <person name="Wang L."/>
            <person name="Wang Y."/>
            <person name="McGuire P.E."/>
            <person name="Liu S."/>
            <person name="Long H."/>
            <person name="Ramasamy R.K."/>
            <person name="Rodriguez J.C."/>
            <person name="Van S.L."/>
            <person name="Yuan L."/>
            <person name="Wang Z."/>
            <person name="Xia Z."/>
            <person name="Xiao L."/>
            <person name="Anderson O.D."/>
            <person name="Ouyang S."/>
            <person name="Liang Y."/>
            <person name="Zimin A.V."/>
            <person name="Pertea G."/>
            <person name="Qi P."/>
            <person name="Bennetzen J.L."/>
            <person name="Dai X."/>
            <person name="Dawson M.W."/>
            <person name="Muller H.G."/>
            <person name="Kugler K."/>
            <person name="Rivarola-Duarte L."/>
            <person name="Spannagl M."/>
            <person name="Mayer K.F.X."/>
            <person name="Lu F.H."/>
            <person name="Bevan M.W."/>
            <person name="Leroy P."/>
            <person name="Li P."/>
            <person name="You F.M."/>
            <person name="Sun Q."/>
            <person name="Liu Z."/>
            <person name="Lyons E."/>
            <person name="Wicker T."/>
            <person name="Salzberg S.L."/>
            <person name="Devos K.M."/>
            <person name="Dvorak J."/>
        </authorList>
    </citation>
    <scope>NUCLEOTIDE SEQUENCE [LARGE SCALE GENOMIC DNA]</scope>
    <source>
        <strain evidence="7">cv. AL8/78</strain>
    </source>
</reference>
<dbReference type="GO" id="GO:0005737">
    <property type="term" value="C:cytoplasm"/>
    <property type="evidence" value="ECO:0007669"/>
    <property type="project" value="TreeGrafter"/>
</dbReference>
<dbReference type="InterPro" id="IPR000719">
    <property type="entry name" value="Prot_kinase_dom"/>
</dbReference>
<dbReference type="SMART" id="SM00220">
    <property type="entry name" value="S_TKc"/>
    <property type="match status" value="1"/>
</dbReference>
<dbReference type="PANTHER" id="PTHR48012:SF18">
    <property type="entry name" value="HAPPYHOUR, ISOFORM A"/>
    <property type="match status" value="1"/>
</dbReference>
<dbReference type="AlphaFoldDB" id="A0A453LUN4"/>
<keyword evidence="3 4" id="KW-0067">ATP-binding</keyword>
<feature type="compositionally biased region" description="Polar residues" evidence="5">
    <location>
        <begin position="10"/>
        <end position="20"/>
    </location>
</feature>
<dbReference type="GO" id="GO:0004674">
    <property type="term" value="F:protein serine/threonine kinase activity"/>
    <property type="evidence" value="ECO:0007669"/>
    <property type="project" value="UniProtKB-EC"/>
</dbReference>
<feature type="region of interest" description="Disordered" evidence="5">
    <location>
        <begin position="1"/>
        <end position="88"/>
    </location>
</feature>
<accession>A0A453LUN4</accession>
<feature type="domain" description="Protein kinase" evidence="6">
    <location>
        <begin position="90"/>
        <end position="287"/>
    </location>
</feature>
<dbReference type="FunFam" id="3.30.200.20:FF:000042">
    <property type="entry name" value="Aurora kinase A"/>
    <property type="match status" value="1"/>
</dbReference>
<evidence type="ECO:0000313" key="8">
    <source>
        <dbReference type="Proteomes" id="UP000015105"/>
    </source>
</evidence>
<dbReference type="InterPro" id="IPR050629">
    <property type="entry name" value="STE20/SPS1-PAK"/>
</dbReference>
<dbReference type="Gene3D" id="1.10.510.10">
    <property type="entry name" value="Transferase(Phosphotransferase) domain 1"/>
    <property type="match status" value="1"/>
</dbReference>
<sequence>SGTFIRHTRGSSSPHESFSGTFIHHTSGASSPRDSASGAGFGSSFITPSAGQAEEDRQPSLLMQQQQSRRKASMSSVPDSVTREDPSTKYELLHELGKGSYGAVYKARDLRTQELVAVKIISLTEGEEGYEDIRGEIEMLQQCSHPNVVRYFGSYQGEEYLWIVMEYCGGGSVADLIGITEEPLDEPQIAYICRETLKGLAYLHTIFKVHRDIKGGNILLTDQGEVKLGDFGVAAQLTRTMSKRNTFIGTPHWMAPEVIQESRYDGKVTSPSLSPSSLCLKAIFLVR</sequence>
<dbReference type="PROSITE" id="PS50011">
    <property type="entry name" value="PROTEIN_KINASE_DOM"/>
    <property type="match status" value="1"/>
</dbReference>
<reference evidence="7" key="4">
    <citation type="submission" date="2019-03" db="UniProtKB">
        <authorList>
            <consortium name="EnsemblPlants"/>
        </authorList>
    </citation>
    <scope>IDENTIFICATION</scope>
</reference>
<reference evidence="8" key="1">
    <citation type="journal article" date="2014" name="Science">
        <title>Ancient hybridizations among the ancestral genomes of bread wheat.</title>
        <authorList>
            <consortium name="International Wheat Genome Sequencing Consortium,"/>
            <person name="Marcussen T."/>
            <person name="Sandve S.R."/>
            <person name="Heier L."/>
            <person name="Spannagl M."/>
            <person name="Pfeifer M."/>
            <person name="Jakobsen K.S."/>
            <person name="Wulff B.B."/>
            <person name="Steuernagel B."/>
            <person name="Mayer K.F."/>
            <person name="Olsen O.A."/>
        </authorList>
    </citation>
    <scope>NUCLEOTIDE SEQUENCE [LARGE SCALE GENOMIC DNA]</scope>
    <source>
        <strain evidence="8">cv. AL8/78</strain>
    </source>
</reference>
<dbReference type="EnsemblPlants" id="AET5Gv20912200.9">
    <property type="protein sequence ID" value="AET5Gv20912200.9"/>
    <property type="gene ID" value="AET5Gv20912200"/>
</dbReference>
<dbReference type="Proteomes" id="UP000015105">
    <property type="component" value="Chromosome 5D"/>
</dbReference>
<evidence type="ECO:0000256" key="4">
    <source>
        <dbReference type="PROSITE-ProRule" id="PRU10141"/>
    </source>
</evidence>